<reference evidence="1" key="1">
    <citation type="submission" date="2019-04" db="EMBL/GenBank/DDBJ databases">
        <authorList>
            <consortium name="Science for Life Laboratories"/>
        </authorList>
    </citation>
    <scope>NUCLEOTIDE SEQUENCE</scope>
    <source>
        <strain evidence="1">MBLW1</strain>
    </source>
</reference>
<dbReference type="EMBL" id="LR586016">
    <property type="protein sequence ID" value="VIP05218.1"/>
    <property type="molecule type" value="Genomic_DNA"/>
</dbReference>
<sequence length="101" mass="11808">METLRFIGSPLVRASIRPQIFVCGNVNWFGGWFPVRQLQFGHRFLSVEIWLYARFKHLHLQGFNSATDFCLWKCDNRRALSCPTCVLQFGHRFLSVEMAQA</sequence>
<name>A0A6C2YTZ5_9BACT</name>
<dbReference type="KEGG" id="tim:GMBLW1_39750"/>
<dbReference type="InParanoid" id="A0A6C2YTZ5"/>
<gene>
    <name evidence="1" type="ORF">GMBLW1_39750</name>
</gene>
<dbReference type="EMBL" id="LR593887">
    <property type="protein sequence ID" value="VTS07792.1"/>
    <property type="molecule type" value="Genomic_DNA"/>
</dbReference>
<organism evidence="1">
    <name type="scientific">Tuwongella immobilis</name>
    <dbReference type="NCBI Taxonomy" id="692036"/>
    <lineage>
        <taxon>Bacteria</taxon>
        <taxon>Pseudomonadati</taxon>
        <taxon>Planctomycetota</taxon>
        <taxon>Planctomycetia</taxon>
        <taxon>Gemmatales</taxon>
        <taxon>Gemmataceae</taxon>
        <taxon>Tuwongella</taxon>
    </lineage>
</organism>
<dbReference type="Proteomes" id="UP000464378">
    <property type="component" value="Chromosome"/>
</dbReference>
<accession>A0A6C2YTZ5</accession>
<proteinExistence type="predicted"/>
<evidence type="ECO:0000313" key="1">
    <source>
        <dbReference type="EMBL" id="VIP05218.1"/>
    </source>
</evidence>
<dbReference type="AlphaFoldDB" id="A0A6C2YTZ5"/>
<protein>
    <submittedName>
        <fullName evidence="1">Uncharacterized protein</fullName>
    </submittedName>
</protein>
<evidence type="ECO:0000313" key="2">
    <source>
        <dbReference type="Proteomes" id="UP000464378"/>
    </source>
</evidence>
<keyword evidence="2" id="KW-1185">Reference proteome</keyword>